<gene>
    <name evidence="2" type="ORF">HETIRDRAFT_101758</name>
</gene>
<dbReference type="InParanoid" id="W4K5H8"/>
<dbReference type="KEGG" id="hir:HETIRDRAFT_101758"/>
<dbReference type="EMBL" id="KI925459">
    <property type="protein sequence ID" value="ETW80620.1"/>
    <property type="molecule type" value="Genomic_DNA"/>
</dbReference>
<proteinExistence type="predicted"/>
<protein>
    <submittedName>
        <fullName evidence="2">Uncharacterized protein</fullName>
    </submittedName>
</protein>
<dbReference type="HOGENOM" id="CLU_1294563_0_0_1"/>
<keyword evidence="3" id="KW-1185">Reference proteome</keyword>
<sequence>MSDISIATWKGTVCGHILEASPVSTSTTSWYIQISNTNIYEAFHVVAFATGGSHKCAIKRARPTAGVDTPAHQKFHDLLTHLLCDSRKTIAAQFLAPSRTPPDVAAALLATRGPDHGLLADNLTTSSLPPSSLGEREARPEQNREQNRTERQNQAAHSPLFFSPVDALEITIFFRRATDCAPSDPSPAVDSLGLTMVLSGQKFDTSGSLPVQR</sequence>
<feature type="compositionally biased region" description="Basic and acidic residues" evidence="1">
    <location>
        <begin position="134"/>
        <end position="151"/>
    </location>
</feature>
<dbReference type="AlphaFoldDB" id="W4K5H8"/>
<accession>W4K5H8</accession>
<evidence type="ECO:0000313" key="3">
    <source>
        <dbReference type="Proteomes" id="UP000030671"/>
    </source>
</evidence>
<evidence type="ECO:0000313" key="2">
    <source>
        <dbReference type="EMBL" id="ETW80620.1"/>
    </source>
</evidence>
<reference evidence="2 3" key="1">
    <citation type="journal article" date="2012" name="New Phytol.">
        <title>Insight into trade-off between wood decay and parasitism from the genome of a fungal forest pathogen.</title>
        <authorList>
            <person name="Olson A."/>
            <person name="Aerts A."/>
            <person name="Asiegbu F."/>
            <person name="Belbahri L."/>
            <person name="Bouzid O."/>
            <person name="Broberg A."/>
            <person name="Canback B."/>
            <person name="Coutinho P.M."/>
            <person name="Cullen D."/>
            <person name="Dalman K."/>
            <person name="Deflorio G."/>
            <person name="van Diepen L.T."/>
            <person name="Dunand C."/>
            <person name="Duplessis S."/>
            <person name="Durling M."/>
            <person name="Gonthier P."/>
            <person name="Grimwood J."/>
            <person name="Fossdal C.G."/>
            <person name="Hansson D."/>
            <person name="Henrissat B."/>
            <person name="Hietala A."/>
            <person name="Himmelstrand K."/>
            <person name="Hoffmeister D."/>
            <person name="Hogberg N."/>
            <person name="James T.Y."/>
            <person name="Karlsson M."/>
            <person name="Kohler A."/>
            <person name="Kues U."/>
            <person name="Lee Y.H."/>
            <person name="Lin Y.C."/>
            <person name="Lind M."/>
            <person name="Lindquist E."/>
            <person name="Lombard V."/>
            <person name="Lucas S."/>
            <person name="Lunden K."/>
            <person name="Morin E."/>
            <person name="Murat C."/>
            <person name="Park J."/>
            <person name="Raffaello T."/>
            <person name="Rouze P."/>
            <person name="Salamov A."/>
            <person name="Schmutz J."/>
            <person name="Solheim H."/>
            <person name="Stahlberg J."/>
            <person name="Velez H."/>
            <person name="de Vries R.P."/>
            <person name="Wiebenga A."/>
            <person name="Woodward S."/>
            <person name="Yakovlev I."/>
            <person name="Garbelotto M."/>
            <person name="Martin F."/>
            <person name="Grigoriev I.V."/>
            <person name="Stenlid J."/>
        </authorList>
    </citation>
    <scope>NUCLEOTIDE SEQUENCE [LARGE SCALE GENOMIC DNA]</scope>
    <source>
        <strain evidence="2 3">TC 32-1</strain>
    </source>
</reference>
<feature type="region of interest" description="Disordered" evidence="1">
    <location>
        <begin position="119"/>
        <end position="158"/>
    </location>
</feature>
<dbReference type="RefSeq" id="XP_009547347.1">
    <property type="nucleotide sequence ID" value="XM_009549052.1"/>
</dbReference>
<evidence type="ECO:0000256" key="1">
    <source>
        <dbReference type="SAM" id="MobiDB-lite"/>
    </source>
</evidence>
<name>W4K5H8_HETIT</name>
<organism evidence="2 3">
    <name type="scientific">Heterobasidion irregulare (strain TC 32-1)</name>
    <dbReference type="NCBI Taxonomy" id="747525"/>
    <lineage>
        <taxon>Eukaryota</taxon>
        <taxon>Fungi</taxon>
        <taxon>Dikarya</taxon>
        <taxon>Basidiomycota</taxon>
        <taxon>Agaricomycotina</taxon>
        <taxon>Agaricomycetes</taxon>
        <taxon>Russulales</taxon>
        <taxon>Bondarzewiaceae</taxon>
        <taxon>Heterobasidion</taxon>
        <taxon>Heterobasidion annosum species complex</taxon>
    </lineage>
</organism>
<feature type="compositionally biased region" description="Low complexity" evidence="1">
    <location>
        <begin position="123"/>
        <end position="133"/>
    </location>
</feature>
<dbReference type="GeneID" id="20665793"/>
<dbReference type="Proteomes" id="UP000030671">
    <property type="component" value="Unassembled WGS sequence"/>
</dbReference>